<name>A0ABT9U6L4_PAEHA</name>
<protein>
    <submittedName>
        <fullName evidence="2">Aminoglycoside phosphotransferase (APT) family kinase protein</fullName>
    </submittedName>
</protein>
<gene>
    <name evidence="2" type="ORF">J2T15_003332</name>
</gene>
<dbReference type="InterPro" id="IPR011009">
    <property type="entry name" value="Kinase-like_dom_sf"/>
</dbReference>
<organism evidence="2 3">
    <name type="scientific">Paenibacillus harenae</name>
    <dbReference type="NCBI Taxonomy" id="306543"/>
    <lineage>
        <taxon>Bacteria</taxon>
        <taxon>Bacillati</taxon>
        <taxon>Bacillota</taxon>
        <taxon>Bacilli</taxon>
        <taxon>Bacillales</taxon>
        <taxon>Paenibacillaceae</taxon>
        <taxon>Paenibacillus</taxon>
    </lineage>
</organism>
<dbReference type="PANTHER" id="PTHR22603:SF66">
    <property type="entry name" value="ETHANOLAMINE KINASE"/>
    <property type="match status" value="1"/>
</dbReference>
<reference evidence="2 3" key="1">
    <citation type="submission" date="2023-07" db="EMBL/GenBank/DDBJ databases">
        <title>Sorghum-associated microbial communities from plants grown in Nebraska, USA.</title>
        <authorList>
            <person name="Schachtman D."/>
        </authorList>
    </citation>
    <scope>NUCLEOTIDE SEQUENCE [LARGE SCALE GENOMIC DNA]</scope>
    <source>
        <strain evidence="2 3">CC482</strain>
    </source>
</reference>
<evidence type="ECO:0000313" key="2">
    <source>
        <dbReference type="EMBL" id="MDQ0113889.1"/>
    </source>
</evidence>
<dbReference type="SUPFAM" id="SSF56112">
    <property type="entry name" value="Protein kinase-like (PK-like)"/>
    <property type="match status" value="1"/>
</dbReference>
<comment type="caution">
    <text evidence="2">The sequence shown here is derived from an EMBL/GenBank/DDBJ whole genome shotgun (WGS) entry which is preliminary data.</text>
</comment>
<dbReference type="GO" id="GO:0016301">
    <property type="term" value="F:kinase activity"/>
    <property type="evidence" value="ECO:0007669"/>
    <property type="project" value="UniProtKB-KW"/>
</dbReference>
<dbReference type="InterPro" id="IPR002575">
    <property type="entry name" value="Aminoglycoside_PTrfase"/>
</dbReference>
<keyword evidence="2" id="KW-0808">Transferase</keyword>
<dbReference type="Proteomes" id="UP001229346">
    <property type="component" value="Unassembled WGS sequence"/>
</dbReference>
<sequence length="293" mass="34393">MMIVEEIIREVPQLSEGFESVEPLSGGLCNQTYKVRTKHRSYVLRVNSNQNEYLGLTRTSEVEAMKLANLHGLAPSVIASDRPEQFHITEFVEGRMITHEDLETEPMADMIIDRLKQIHRMEGISRELTPYQLIHGYLSGADRFQIKPPDGLSGALRRVEEITHKRSNDKAFNNKFCHNDSFTCNMIYTGEQLQMIDWELSGYGDVFFELAIIPFSNRFTEAQEKDWLRRYFDHYEDEQFIILQDMKWMCMVREVVWGMFYSGLNKETPLHGFDYYKHAEYAMERLNQGICFL</sequence>
<dbReference type="CDD" id="cd05151">
    <property type="entry name" value="ChoK-like"/>
    <property type="match status" value="1"/>
</dbReference>
<dbReference type="PANTHER" id="PTHR22603">
    <property type="entry name" value="CHOLINE/ETHANOALAMINE KINASE"/>
    <property type="match status" value="1"/>
</dbReference>
<dbReference type="EMBL" id="JAUSSU010000006">
    <property type="protein sequence ID" value="MDQ0113889.1"/>
    <property type="molecule type" value="Genomic_DNA"/>
</dbReference>
<dbReference type="Pfam" id="PF01636">
    <property type="entry name" value="APH"/>
    <property type="match status" value="1"/>
</dbReference>
<evidence type="ECO:0000313" key="3">
    <source>
        <dbReference type="Proteomes" id="UP001229346"/>
    </source>
</evidence>
<proteinExistence type="predicted"/>
<dbReference type="Gene3D" id="3.30.200.20">
    <property type="entry name" value="Phosphorylase Kinase, domain 1"/>
    <property type="match status" value="1"/>
</dbReference>
<evidence type="ECO:0000259" key="1">
    <source>
        <dbReference type="Pfam" id="PF01636"/>
    </source>
</evidence>
<feature type="domain" description="Aminoglycoside phosphotransferase" evidence="1">
    <location>
        <begin position="21"/>
        <end position="236"/>
    </location>
</feature>
<keyword evidence="2" id="KW-0418">Kinase</keyword>
<keyword evidence="3" id="KW-1185">Reference proteome</keyword>
<dbReference type="Gene3D" id="3.90.1200.10">
    <property type="match status" value="1"/>
</dbReference>
<accession>A0ABT9U6L4</accession>